<dbReference type="InterPro" id="IPR003689">
    <property type="entry name" value="ZIP"/>
</dbReference>
<evidence type="ECO:0000256" key="4">
    <source>
        <dbReference type="ARBA" id="ARBA00022989"/>
    </source>
</evidence>
<dbReference type="Proteomes" id="UP000092444">
    <property type="component" value="Unassembled WGS sequence"/>
</dbReference>
<feature type="chain" id="PRO_5008407350" evidence="8">
    <location>
        <begin position="29"/>
        <end position="620"/>
    </location>
</feature>
<evidence type="ECO:0000256" key="3">
    <source>
        <dbReference type="ARBA" id="ARBA00022692"/>
    </source>
</evidence>
<keyword evidence="8" id="KW-0732">Signal</keyword>
<keyword evidence="10" id="KW-1185">Reference proteome</keyword>
<dbReference type="GO" id="GO:0030003">
    <property type="term" value="P:intracellular monoatomic cation homeostasis"/>
    <property type="evidence" value="ECO:0007669"/>
    <property type="project" value="TreeGrafter"/>
</dbReference>
<evidence type="ECO:0000256" key="1">
    <source>
        <dbReference type="ARBA" id="ARBA00004141"/>
    </source>
</evidence>
<dbReference type="EnsemblMetazoa" id="GMOY001703-RA">
    <property type="protein sequence ID" value="GMOY001703-PA"/>
    <property type="gene ID" value="GMOY001703"/>
</dbReference>
<feature type="signal peptide" evidence="8">
    <location>
        <begin position="1"/>
        <end position="28"/>
    </location>
</feature>
<evidence type="ECO:0000313" key="9">
    <source>
        <dbReference type="EnsemblMetazoa" id="GMOY001703-PA"/>
    </source>
</evidence>
<feature type="transmembrane region" description="Helical" evidence="7">
    <location>
        <begin position="310"/>
        <end position="330"/>
    </location>
</feature>
<dbReference type="GO" id="GO:0071578">
    <property type="term" value="P:zinc ion import across plasma membrane"/>
    <property type="evidence" value="ECO:0007669"/>
    <property type="project" value="TreeGrafter"/>
</dbReference>
<sequence length="620" mass="69475">MALSRTSLIKSILSLACILFMNTTNIKASTEYNRYLAHIFQKYGDGGTMTFEGLEHLMYNLGLGQIEFDASHTIDEHRPNGYEKRSENESVIKSFIEEQTVKLLSEDNDVQIRDDQMNSYVKNRKAPQPLDDSHKKQDIIRVKGVILEFKEMHDPKHRHPREDDATFHGPSLSDSVCLSPKSLLRLVVNHDDLHKRKLYKTFMSPKADDAAPLAVEKFESHNSEEEYNDFINNVHLTPVAFMKLCPALLAQIDQQVCRKPAPSNHMKDTDKMKWSVWIYASISIFILSTSGLLGVLLVPLMKTVIHKEILSFLIAVAIGTLSGDAFMHLLPHALVDEHPHTQSTQKEISAELHHDNSAVWICACAFFTAFFMYIIENLLPWLKDDSETHTHHYQSNHQHQHHHHHHHQHHSHHHEHGNKPQQAIGDVPPTNGESPIAGVKEVRELNIMLNESKVDVKAPSKPLSPVAFMVVIGDGLHNLTDGLAIGAAFASDPITGLATTFAVLCHELPHELGDFALLLQTGVSLRRAVYLNIISSALSFIGMAIGLLIAGIHTDMTKWIYAGTAGSFLYIAFADLLPTMTEENQKSLKSSLIQAFGILIGGLIMIAIAINEHDLERLFQ</sequence>
<proteinExistence type="inferred from homology"/>
<dbReference type="STRING" id="37546.A0A1B0FDN5"/>
<dbReference type="PhylomeDB" id="A0A1B0FDN5"/>
<name>A0A1B0FDN5_GLOMM</name>
<accession>A0A1B0FDN5</accession>
<dbReference type="PANTHER" id="PTHR12191">
    <property type="entry name" value="SOLUTE CARRIER FAMILY 39"/>
    <property type="match status" value="1"/>
</dbReference>
<feature type="transmembrane region" description="Helical" evidence="7">
    <location>
        <begin position="592"/>
        <end position="610"/>
    </location>
</feature>
<organism evidence="9 10">
    <name type="scientific">Glossina morsitans morsitans</name>
    <name type="common">Savannah tsetse fly</name>
    <dbReference type="NCBI Taxonomy" id="37546"/>
    <lineage>
        <taxon>Eukaryota</taxon>
        <taxon>Metazoa</taxon>
        <taxon>Ecdysozoa</taxon>
        <taxon>Arthropoda</taxon>
        <taxon>Hexapoda</taxon>
        <taxon>Insecta</taxon>
        <taxon>Pterygota</taxon>
        <taxon>Neoptera</taxon>
        <taxon>Endopterygota</taxon>
        <taxon>Diptera</taxon>
        <taxon>Brachycera</taxon>
        <taxon>Muscomorpha</taxon>
        <taxon>Hippoboscoidea</taxon>
        <taxon>Glossinidae</taxon>
        <taxon>Glossina</taxon>
    </lineage>
</organism>
<dbReference type="GO" id="GO:0140410">
    <property type="term" value="F:monoatomic cation:bicarbonate symporter activity"/>
    <property type="evidence" value="ECO:0007669"/>
    <property type="project" value="TreeGrafter"/>
</dbReference>
<dbReference type="VEuPathDB" id="VectorBase:GMOY001703"/>
<dbReference type="GO" id="GO:0005385">
    <property type="term" value="F:zinc ion transmembrane transporter activity"/>
    <property type="evidence" value="ECO:0007669"/>
    <property type="project" value="TreeGrafter"/>
</dbReference>
<dbReference type="InterPro" id="IPR050799">
    <property type="entry name" value="ZIP_Transporter"/>
</dbReference>
<evidence type="ECO:0000256" key="8">
    <source>
        <dbReference type="SAM" id="SignalP"/>
    </source>
</evidence>
<feature type="transmembrane region" description="Helical" evidence="7">
    <location>
        <begin position="357"/>
        <end position="375"/>
    </location>
</feature>
<comment type="similarity">
    <text evidence="2">Belongs to the ZIP transporter (TC 2.A.5) family.</text>
</comment>
<dbReference type="EMBL" id="CCAG010020749">
    <property type="status" value="NOT_ANNOTATED_CDS"/>
    <property type="molecule type" value="Genomic_DNA"/>
</dbReference>
<feature type="transmembrane region" description="Helical" evidence="7">
    <location>
        <begin position="529"/>
        <end position="553"/>
    </location>
</feature>
<dbReference type="GO" id="GO:0005886">
    <property type="term" value="C:plasma membrane"/>
    <property type="evidence" value="ECO:0007669"/>
    <property type="project" value="TreeGrafter"/>
</dbReference>
<evidence type="ECO:0000256" key="5">
    <source>
        <dbReference type="ARBA" id="ARBA00023136"/>
    </source>
</evidence>
<keyword evidence="4 7" id="KW-1133">Transmembrane helix</keyword>
<protein>
    <submittedName>
        <fullName evidence="9">Uncharacterized protein</fullName>
    </submittedName>
</protein>
<evidence type="ECO:0000313" key="10">
    <source>
        <dbReference type="Proteomes" id="UP000092444"/>
    </source>
</evidence>
<evidence type="ECO:0000256" key="2">
    <source>
        <dbReference type="ARBA" id="ARBA00006939"/>
    </source>
</evidence>
<comment type="subcellular location">
    <subcellularLocation>
        <location evidence="1">Membrane</location>
        <topology evidence="1">Multi-pass membrane protein</topology>
    </subcellularLocation>
</comment>
<evidence type="ECO:0000256" key="6">
    <source>
        <dbReference type="SAM" id="MobiDB-lite"/>
    </source>
</evidence>
<keyword evidence="3 7" id="KW-0812">Transmembrane</keyword>
<keyword evidence="5 7" id="KW-0472">Membrane</keyword>
<feature type="transmembrane region" description="Helical" evidence="7">
    <location>
        <begin position="276"/>
        <end position="298"/>
    </location>
</feature>
<dbReference type="PANTHER" id="PTHR12191:SF31">
    <property type="entry name" value="IP18018P"/>
    <property type="match status" value="1"/>
</dbReference>
<feature type="region of interest" description="Disordered" evidence="6">
    <location>
        <begin position="390"/>
        <end position="435"/>
    </location>
</feature>
<dbReference type="Pfam" id="PF02535">
    <property type="entry name" value="Zip"/>
    <property type="match status" value="1"/>
</dbReference>
<dbReference type="AlphaFoldDB" id="A0A1B0FDN5"/>
<reference evidence="9" key="1">
    <citation type="submission" date="2020-05" db="UniProtKB">
        <authorList>
            <consortium name="EnsemblMetazoa"/>
        </authorList>
    </citation>
    <scope>IDENTIFICATION</scope>
    <source>
        <strain evidence="9">Yale</strain>
    </source>
</reference>
<feature type="compositionally biased region" description="Basic residues" evidence="6">
    <location>
        <begin position="391"/>
        <end position="416"/>
    </location>
</feature>
<evidence type="ECO:0000256" key="7">
    <source>
        <dbReference type="SAM" id="Phobius"/>
    </source>
</evidence>
<feature type="transmembrane region" description="Helical" evidence="7">
    <location>
        <begin position="559"/>
        <end position="580"/>
    </location>
</feature>